<dbReference type="AlphaFoldDB" id="A0AAE0PYN1"/>
<evidence type="ECO:0000256" key="7">
    <source>
        <dbReference type="ARBA" id="ARBA00023157"/>
    </source>
</evidence>
<dbReference type="GO" id="GO:0006955">
    <property type="term" value="P:immune response"/>
    <property type="evidence" value="ECO:0007669"/>
    <property type="project" value="TreeGrafter"/>
</dbReference>
<dbReference type="Gene3D" id="2.60.40.10">
    <property type="entry name" value="Immunoglobulins"/>
    <property type="match status" value="1"/>
</dbReference>
<keyword evidence="13" id="KW-1185">Reference proteome</keyword>
<keyword evidence="4" id="KW-0732">Signal</keyword>
<dbReference type="Pfam" id="PF07686">
    <property type="entry name" value="V-set"/>
    <property type="match status" value="1"/>
</dbReference>
<evidence type="ECO:0000256" key="9">
    <source>
        <dbReference type="ARBA" id="ARBA00023180"/>
    </source>
</evidence>
<evidence type="ECO:0000256" key="5">
    <source>
        <dbReference type="ARBA" id="ARBA00022989"/>
    </source>
</evidence>
<dbReference type="GO" id="GO:0042130">
    <property type="term" value="P:negative regulation of T cell proliferation"/>
    <property type="evidence" value="ECO:0007669"/>
    <property type="project" value="TreeGrafter"/>
</dbReference>
<dbReference type="PANTHER" id="PTHR25466:SF11">
    <property type="entry name" value="GALECTIN 17-RELATED"/>
    <property type="match status" value="1"/>
</dbReference>
<evidence type="ECO:0000256" key="8">
    <source>
        <dbReference type="ARBA" id="ARBA00023170"/>
    </source>
</evidence>
<reference evidence="12" key="1">
    <citation type="submission" date="2023-06" db="EMBL/GenBank/DDBJ databases">
        <title>Male Hemibagrus guttatus genome.</title>
        <authorList>
            <person name="Bian C."/>
        </authorList>
    </citation>
    <scope>NUCLEOTIDE SEQUENCE</scope>
    <source>
        <strain evidence="12">Male_cb2023</strain>
        <tissue evidence="12">Muscle</tissue>
    </source>
</reference>
<name>A0AAE0PYN1_9TELE</name>
<keyword evidence="9" id="KW-0325">Glycoprotein</keyword>
<dbReference type="InterPro" id="IPR036179">
    <property type="entry name" value="Ig-like_dom_sf"/>
</dbReference>
<dbReference type="PANTHER" id="PTHR25466">
    <property type="entry name" value="T-LYMPHOCYTE ACTIVATION ANTIGEN"/>
    <property type="match status" value="1"/>
</dbReference>
<keyword evidence="2" id="KW-1003">Cell membrane</keyword>
<feature type="domain" description="Ig-like" evidence="11">
    <location>
        <begin position="35"/>
        <end position="129"/>
    </location>
</feature>
<keyword evidence="10" id="KW-0393">Immunoglobulin domain</keyword>
<dbReference type="InterPro" id="IPR013106">
    <property type="entry name" value="Ig_V-set"/>
</dbReference>
<keyword evidence="5" id="KW-1133">Transmembrane helix</keyword>
<dbReference type="InterPro" id="IPR051713">
    <property type="entry name" value="T-cell_Activation_Regulation"/>
</dbReference>
<keyword evidence="8" id="KW-0675">Receptor</keyword>
<dbReference type="GO" id="GO:0007166">
    <property type="term" value="P:cell surface receptor signaling pathway"/>
    <property type="evidence" value="ECO:0007669"/>
    <property type="project" value="TreeGrafter"/>
</dbReference>
<dbReference type="Proteomes" id="UP001274896">
    <property type="component" value="Unassembled WGS sequence"/>
</dbReference>
<organism evidence="12 13">
    <name type="scientific">Hemibagrus guttatus</name>
    <dbReference type="NCBI Taxonomy" id="175788"/>
    <lineage>
        <taxon>Eukaryota</taxon>
        <taxon>Metazoa</taxon>
        <taxon>Chordata</taxon>
        <taxon>Craniata</taxon>
        <taxon>Vertebrata</taxon>
        <taxon>Euteleostomi</taxon>
        <taxon>Actinopterygii</taxon>
        <taxon>Neopterygii</taxon>
        <taxon>Teleostei</taxon>
        <taxon>Ostariophysi</taxon>
        <taxon>Siluriformes</taxon>
        <taxon>Bagridae</taxon>
        <taxon>Hemibagrus</taxon>
    </lineage>
</organism>
<evidence type="ECO:0000256" key="6">
    <source>
        <dbReference type="ARBA" id="ARBA00023136"/>
    </source>
</evidence>
<comment type="subcellular location">
    <subcellularLocation>
        <location evidence="1">Cell membrane</location>
        <topology evidence="1">Single-pass type I membrane protein</topology>
    </subcellularLocation>
</comment>
<dbReference type="SMART" id="SM00409">
    <property type="entry name" value="IG"/>
    <property type="match status" value="1"/>
</dbReference>
<evidence type="ECO:0000256" key="10">
    <source>
        <dbReference type="ARBA" id="ARBA00023319"/>
    </source>
</evidence>
<keyword evidence="3" id="KW-0812">Transmembrane</keyword>
<dbReference type="GO" id="GO:0031295">
    <property type="term" value="P:T cell costimulation"/>
    <property type="evidence" value="ECO:0007669"/>
    <property type="project" value="TreeGrafter"/>
</dbReference>
<keyword evidence="7" id="KW-1015">Disulfide bond</keyword>
<evidence type="ECO:0000256" key="4">
    <source>
        <dbReference type="ARBA" id="ARBA00022729"/>
    </source>
</evidence>
<dbReference type="InterPro" id="IPR003598">
    <property type="entry name" value="Ig_sub2"/>
</dbReference>
<evidence type="ECO:0000313" key="12">
    <source>
        <dbReference type="EMBL" id="KAK3510200.1"/>
    </source>
</evidence>
<dbReference type="SUPFAM" id="SSF48726">
    <property type="entry name" value="Immunoglobulin"/>
    <property type="match status" value="1"/>
</dbReference>
<dbReference type="PROSITE" id="PS50835">
    <property type="entry name" value="IG_LIKE"/>
    <property type="match status" value="1"/>
</dbReference>
<keyword evidence="6" id="KW-0472">Membrane</keyword>
<comment type="caution">
    <text evidence="12">The sequence shown here is derived from an EMBL/GenBank/DDBJ whole genome shotgun (WGS) entry which is preliminary data.</text>
</comment>
<evidence type="ECO:0000256" key="1">
    <source>
        <dbReference type="ARBA" id="ARBA00004251"/>
    </source>
</evidence>
<dbReference type="GO" id="GO:0042102">
    <property type="term" value="P:positive regulation of T cell proliferation"/>
    <property type="evidence" value="ECO:0007669"/>
    <property type="project" value="TreeGrafter"/>
</dbReference>
<dbReference type="InterPro" id="IPR013783">
    <property type="entry name" value="Ig-like_fold"/>
</dbReference>
<evidence type="ECO:0000256" key="2">
    <source>
        <dbReference type="ARBA" id="ARBA00022475"/>
    </source>
</evidence>
<sequence>MYNDKGWYIGYCDNSEICQFHLDVVVSGVYSVCVGENVTLPCYAATDKTIHDNDISVQWEKDGRPVVTLKQGKMSYGPGFEGRALITASQYKNGNLSLTILKVQQSDTGIYSCKHRHEEPGQPEAVTLRIR</sequence>
<dbReference type="GO" id="GO:0071222">
    <property type="term" value="P:cellular response to lipopolysaccharide"/>
    <property type="evidence" value="ECO:0007669"/>
    <property type="project" value="TreeGrafter"/>
</dbReference>
<gene>
    <name evidence="12" type="ORF">QTP70_027762</name>
</gene>
<accession>A0AAE0PYN1</accession>
<dbReference type="InterPro" id="IPR007110">
    <property type="entry name" value="Ig-like_dom"/>
</dbReference>
<evidence type="ECO:0000313" key="13">
    <source>
        <dbReference type="Proteomes" id="UP001274896"/>
    </source>
</evidence>
<feature type="non-terminal residue" evidence="12">
    <location>
        <position position="1"/>
    </location>
</feature>
<dbReference type="EMBL" id="JAUCMX010000026">
    <property type="protein sequence ID" value="KAK3510200.1"/>
    <property type="molecule type" value="Genomic_DNA"/>
</dbReference>
<proteinExistence type="predicted"/>
<dbReference type="GO" id="GO:0009897">
    <property type="term" value="C:external side of plasma membrane"/>
    <property type="evidence" value="ECO:0007669"/>
    <property type="project" value="TreeGrafter"/>
</dbReference>
<evidence type="ECO:0000259" key="11">
    <source>
        <dbReference type="PROSITE" id="PS50835"/>
    </source>
</evidence>
<dbReference type="SMART" id="SM00408">
    <property type="entry name" value="IGc2"/>
    <property type="match status" value="1"/>
</dbReference>
<dbReference type="InterPro" id="IPR003599">
    <property type="entry name" value="Ig_sub"/>
</dbReference>
<evidence type="ECO:0000256" key="3">
    <source>
        <dbReference type="ARBA" id="ARBA00022692"/>
    </source>
</evidence>
<protein>
    <recommendedName>
        <fullName evidence="11">Ig-like domain-containing protein</fullName>
    </recommendedName>
</protein>